<dbReference type="Proteomes" id="UP001157017">
    <property type="component" value="Unassembled WGS sequence"/>
</dbReference>
<evidence type="ECO:0000313" key="1">
    <source>
        <dbReference type="EMBL" id="GMA86027.1"/>
    </source>
</evidence>
<organism evidence="1 2">
    <name type="scientific">Angustibacter aerolatus</name>
    <dbReference type="NCBI Taxonomy" id="1162965"/>
    <lineage>
        <taxon>Bacteria</taxon>
        <taxon>Bacillati</taxon>
        <taxon>Actinomycetota</taxon>
        <taxon>Actinomycetes</taxon>
        <taxon>Kineosporiales</taxon>
        <taxon>Kineosporiaceae</taxon>
    </lineage>
</organism>
<gene>
    <name evidence="1" type="ORF">GCM10025868_12770</name>
</gene>
<dbReference type="EMBL" id="BSUZ01000001">
    <property type="protein sequence ID" value="GMA86027.1"/>
    <property type="molecule type" value="Genomic_DNA"/>
</dbReference>
<keyword evidence="2" id="KW-1185">Reference proteome</keyword>
<sequence length="77" mass="8028">MSVSPVPARGTVLVGRDVAGRALRVASHPEAGRVVLSIWQGSTCVSTVRLAEDDVPDLVRALTATLLPEQRPRAAAG</sequence>
<evidence type="ECO:0000313" key="2">
    <source>
        <dbReference type="Proteomes" id="UP001157017"/>
    </source>
</evidence>
<accession>A0ABQ6JGI1</accession>
<proteinExistence type="predicted"/>
<name>A0ABQ6JGI1_9ACTN</name>
<reference evidence="2" key="1">
    <citation type="journal article" date="2019" name="Int. J. Syst. Evol. Microbiol.">
        <title>The Global Catalogue of Microorganisms (GCM) 10K type strain sequencing project: providing services to taxonomists for standard genome sequencing and annotation.</title>
        <authorList>
            <consortium name="The Broad Institute Genomics Platform"/>
            <consortium name="The Broad Institute Genome Sequencing Center for Infectious Disease"/>
            <person name="Wu L."/>
            <person name="Ma J."/>
        </authorList>
    </citation>
    <scope>NUCLEOTIDE SEQUENCE [LARGE SCALE GENOMIC DNA]</scope>
    <source>
        <strain evidence="2">NBRC 108730</strain>
    </source>
</reference>
<comment type="caution">
    <text evidence="1">The sequence shown here is derived from an EMBL/GenBank/DDBJ whole genome shotgun (WGS) entry which is preliminary data.</text>
</comment>
<protein>
    <submittedName>
        <fullName evidence="1">Uncharacterized protein</fullName>
    </submittedName>
</protein>